<evidence type="ECO:0000313" key="4">
    <source>
        <dbReference type="EMBL" id="KAF2107697.1"/>
    </source>
</evidence>
<reference evidence="4" key="1">
    <citation type="journal article" date="2020" name="Stud. Mycol.">
        <title>101 Dothideomycetes genomes: a test case for predicting lifestyles and emergence of pathogens.</title>
        <authorList>
            <person name="Haridas S."/>
            <person name="Albert R."/>
            <person name="Binder M."/>
            <person name="Bloem J."/>
            <person name="Labutti K."/>
            <person name="Salamov A."/>
            <person name="Andreopoulos B."/>
            <person name="Baker S."/>
            <person name="Barry K."/>
            <person name="Bills G."/>
            <person name="Bluhm B."/>
            <person name="Cannon C."/>
            <person name="Castanera R."/>
            <person name="Culley D."/>
            <person name="Daum C."/>
            <person name="Ezra D."/>
            <person name="Gonzalez J."/>
            <person name="Henrissat B."/>
            <person name="Kuo A."/>
            <person name="Liang C."/>
            <person name="Lipzen A."/>
            <person name="Lutzoni F."/>
            <person name="Magnuson J."/>
            <person name="Mondo S."/>
            <person name="Nolan M."/>
            <person name="Ohm R."/>
            <person name="Pangilinan J."/>
            <person name="Park H.-J."/>
            <person name="Ramirez L."/>
            <person name="Alfaro M."/>
            <person name="Sun H."/>
            <person name="Tritt A."/>
            <person name="Yoshinaga Y."/>
            <person name="Zwiers L.-H."/>
            <person name="Turgeon B."/>
            <person name="Goodwin S."/>
            <person name="Spatafora J."/>
            <person name="Crous P."/>
            <person name="Grigoriev I."/>
        </authorList>
    </citation>
    <scope>NUCLEOTIDE SEQUENCE</scope>
    <source>
        <strain evidence="4">CBS 627.86</strain>
    </source>
</reference>
<organism evidence="4 5">
    <name type="scientific">Lophiotrema nucula</name>
    <dbReference type="NCBI Taxonomy" id="690887"/>
    <lineage>
        <taxon>Eukaryota</taxon>
        <taxon>Fungi</taxon>
        <taxon>Dikarya</taxon>
        <taxon>Ascomycota</taxon>
        <taxon>Pezizomycotina</taxon>
        <taxon>Dothideomycetes</taxon>
        <taxon>Pleosporomycetidae</taxon>
        <taxon>Pleosporales</taxon>
        <taxon>Lophiotremataceae</taxon>
        <taxon>Lophiotrema</taxon>
    </lineage>
</organism>
<evidence type="ECO:0000256" key="1">
    <source>
        <dbReference type="PROSITE-ProRule" id="PRU00175"/>
    </source>
</evidence>
<dbReference type="AlphaFoldDB" id="A0A6A5YMY5"/>
<dbReference type="Pfam" id="PF13639">
    <property type="entry name" value="zf-RING_2"/>
    <property type="match status" value="1"/>
</dbReference>
<evidence type="ECO:0000313" key="5">
    <source>
        <dbReference type="Proteomes" id="UP000799770"/>
    </source>
</evidence>
<dbReference type="EMBL" id="ML977352">
    <property type="protein sequence ID" value="KAF2107697.1"/>
    <property type="molecule type" value="Genomic_DNA"/>
</dbReference>
<keyword evidence="1" id="KW-0862">Zinc</keyword>
<proteinExistence type="predicted"/>
<dbReference type="SUPFAM" id="SSF57850">
    <property type="entry name" value="RING/U-box"/>
    <property type="match status" value="1"/>
</dbReference>
<gene>
    <name evidence="4" type="ORF">BDV96DRAFT_653487</name>
</gene>
<dbReference type="InterPro" id="IPR013083">
    <property type="entry name" value="Znf_RING/FYVE/PHD"/>
</dbReference>
<protein>
    <recommendedName>
        <fullName evidence="3">RING-type domain-containing protein</fullName>
    </recommendedName>
</protein>
<keyword evidence="1" id="KW-0863">Zinc-finger</keyword>
<keyword evidence="1" id="KW-0479">Metal-binding</keyword>
<keyword evidence="2" id="KW-1133">Transmembrane helix</keyword>
<evidence type="ECO:0000259" key="3">
    <source>
        <dbReference type="PROSITE" id="PS50089"/>
    </source>
</evidence>
<dbReference type="Gene3D" id="3.30.40.10">
    <property type="entry name" value="Zinc/RING finger domain, C3HC4 (zinc finger)"/>
    <property type="match status" value="1"/>
</dbReference>
<name>A0A6A5YMY5_9PLEO</name>
<dbReference type="InterPro" id="IPR001841">
    <property type="entry name" value="Znf_RING"/>
</dbReference>
<feature type="domain" description="RING-type" evidence="3">
    <location>
        <begin position="37"/>
        <end position="83"/>
    </location>
</feature>
<feature type="transmembrane region" description="Helical" evidence="2">
    <location>
        <begin position="190"/>
        <end position="213"/>
    </location>
</feature>
<dbReference type="OrthoDB" id="8062037at2759"/>
<dbReference type="PROSITE" id="PS50089">
    <property type="entry name" value="ZF_RING_2"/>
    <property type="match status" value="1"/>
</dbReference>
<evidence type="ECO:0000256" key="2">
    <source>
        <dbReference type="SAM" id="Phobius"/>
    </source>
</evidence>
<sequence>MADNVITFADILAFSLPEPIVFEVCPTYREKLNEHECFICKEPYAETNERSVKVIPCKHVVGYTCLTMWLARNLADPRCPYCSGPILTKDHSGTCMKVLKWLVKTVFFEWHDTRSAALLGVEPRLHFAFGDRAAARKREIDYLGAVKIILEAFISDILGMFFIEGTIFEILMMLIWLFLRVDPSWLHLWFMRMVVTQALMFEFLAGCVLYVAVRERKVEKPKLRNRVPP</sequence>
<feature type="transmembrane region" description="Helical" evidence="2">
    <location>
        <begin position="157"/>
        <end position="178"/>
    </location>
</feature>
<keyword evidence="5" id="KW-1185">Reference proteome</keyword>
<dbReference type="SMART" id="SM00184">
    <property type="entry name" value="RING"/>
    <property type="match status" value="1"/>
</dbReference>
<dbReference type="GO" id="GO:0008270">
    <property type="term" value="F:zinc ion binding"/>
    <property type="evidence" value="ECO:0007669"/>
    <property type="project" value="UniProtKB-KW"/>
</dbReference>
<keyword evidence="2" id="KW-0472">Membrane</keyword>
<accession>A0A6A5YMY5</accession>
<dbReference type="Proteomes" id="UP000799770">
    <property type="component" value="Unassembled WGS sequence"/>
</dbReference>
<keyword evidence="2" id="KW-0812">Transmembrane</keyword>